<sequence length="452" mass="50825">MASSKSPDQDFEDKIRKVSDGFLEICRTLYAENKALAAEVRHLTRKNSELQAQVSQKHTAEGHFVKREIEVATSQSPNKSATSTVLSTEQPQSLSIAESMFPPSKMRKIEYELESCAMGASIGASIPDNGDVIWIPQTQISSPIIGGDEEDYDHDDYNDNDENQNENESASHPFTSATYLSAEDMSMREKSPELVTKALTQPKKVLDDLEISDSELEDVDLVYGEDSPKPKESRPTQQTPSKEASQGQLWTPKTATKPKVEHDENTIDLSINPAANRFWVLEDFKPNPKTNYNLPYAFKASRMGKDIQAPKCRCSKCLAIAEIVGKTETHHRIKAVWKSNDTNVLAPQIQDQFDNVIHRDNTEIWGRPDSPPGFSRSDFPTTQERLQDREKSEVLNRAKTLERLLQAVQVDGQFKGPMPPQVGKYIFRSDTFNGAVRSGNYVMDHSLFVRDE</sequence>
<evidence type="ECO:0000313" key="2">
    <source>
        <dbReference type="EMBL" id="CDK24891.1"/>
    </source>
</evidence>
<dbReference type="AlphaFoldDB" id="W6MGG5"/>
<feature type="region of interest" description="Disordered" evidence="1">
    <location>
        <begin position="364"/>
        <end position="386"/>
    </location>
</feature>
<feature type="compositionally biased region" description="Polar residues" evidence="1">
    <location>
        <begin position="235"/>
        <end position="254"/>
    </location>
</feature>
<reference evidence="2" key="2">
    <citation type="submission" date="2014-02" db="EMBL/GenBank/DDBJ databases">
        <title>Complete DNA sequence of /Kuraishia capsulata/ illustrates novel genomic features among budding yeasts (/Saccharomycotina/).</title>
        <authorList>
            <person name="Morales L."/>
            <person name="Noel B."/>
            <person name="Porcel B."/>
            <person name="Marcet-Houben M."/>
            <person name="Hullo M-F."/>
            <person name="Sacerdot C."/>
            <person name="Tekaia F."/>
            <person name="Leh-Louis V."/>
            <person name="Despons L."/>
            <person name="Khanna V."/>
            <person name="Aury J-M."/>
            <person name="Barbe V."/>
            <person name="Couloux A."/>
            <person name="Labadie K."/>
            <person name="Pelletier E."/>
            <person name="Souciet J-L."/>
            <person name="Boekhout T."/>
            <person name="Gabaldon T."/>
            <person name="Wincker P."/>
            <person name="Dujon B."/>
        </authorList>
    </citation>
    <scope>NUCLEOTIDE SEQUENCE</scope>
    <source>
        <strain evidence="2">CBS 1993</strain>
    </source>
</reference>
<dbReference type="GeneID" id="34518294"/>
<accession>W6MGG5</accession>
<dbReference type="Proteomes" id="UP000019384">
    <property type="component" value="Unassembled WGS sequence"/>
</dbReference>
<feature type="compositionally biased region" description="Acidic residues" evidence="1">
    <location>
        <begin position="147"/>
        <end position="165"/>
    </location>
</feature>
<reference evidence="2" key="1">
    <citation type="submission" date="2013-12" db="EMBL/GenBank/DDBJ databases">
        <authorList>
            <person name="Genoscope - CEA"/>
        </authorList>
    </citation>
    <scope>NUCLEOTIDE SEQUENCE</scope>
    <source>
        <strain evidence="2">CBS 1993</strain>
    </source>
</reference>
<protein>
    <submittedName>
        <fullName evidence="2">Uncharacterized protein</fullName>
    </submittedName>
</protein>
<organism evidence="2 3">
    <name type="scientific">Kuraishia capsulata CBS 1993</name>
    <dbReference type="NCBI Taxonomy" id="1382522"/>
    <lineage>
        <taxon>Eukaryota</taxon>
        <taxon>Fungi</taxon>
        <taxon>Dikarya</taxon>
        <taxon>Ascomycota</taxon>
        <taxon>Saccharomycotina</taxon>
        <taxon>Pichiomycetes</taxon>
        <taxon>Pichiales</taxon>
        <taxon>Pichiaceae</taxon>
        <taxon>Kuraishia</taxon>
    </lineage>
</organism>
<dbReference type="OrthoDB" id="4097044at2759"/>
<dbReference type="RefSeq" id="XP_022456906.1">
    <property type="nucleotide sequence ID" value="XM_022605437.1"/>
</dbReference>
<name>W6MGG5_9ASCO</name>
<keyword evidence="3" id="KW-1185">Reference proteome</keyword>
<dbReference type="EMBL" id="HG793125">
    <property type="protein sequence ID" value="CDK24891.1"/>
    <property type="molecule type" value="Genomic_DNA"/>
</dbReference>
<feature type="region of interest" description="Disordered" evidence="1">
    <location>
        <begin position="223"/>
        <end position="262"/>
    </location>
</feature>
<dbReference type="STRING" id="1382522.W6MGG5"/>
<gene>
    <name evidence="2" type="ORF">KUCA_T00000858001</name>
</gene>
<proteinExistence type="predicted"/>
<evidence type="ECO:0000256" key="1">
    <source>
        <dbReference type="SAM" id="MobiDB-lite"/>
    </source>
</evidence>
<feature type="region of interest" description="Disordered" evidence="1">
    <location>
        <begin position="142"/>
        <end position="174"/>
    </location>
</feature>
<dbReference type="HOGENOM" id="CLU_605597_0_0_1"/>
<evidence type="ECO:0000313" key="3">
    <source>
        <dbReference type="Proteomes" id="UP000019384"/>
    </source>
</evidence>